<dbReference type="EMBL" id="AP014546">
    <property type="protein sequence ID" value="BBB28706.1"/>
    <property type="molecule type" value="Genomic_DNA"/>
</dbReference>
<dbReference type="Proteomes" id="UP000595332">
    <property type="component" value="Chromosome"/>
</dbReference>
<reference evidence="2 3" key="1">
    <citation type="journal article" date="2008" name="Int. J. Syst. Evol. Microbiol.">
        <title>Neptunomonas japonica sp. nov., an Osedax japonicus symbiont-like bacterium isolated from sediment adjacent to sperm whale carcasses off Kagoshima, Japan.</title>
        <authorList>
            <person name="Miyazaki M."/>
            <person name="Nogi Y."/>
            <person name="Fujiwara Y."/>
            <person name="Kawato M."/>
            <person name="Kubokawa K."/>
            <person name="Horikoshi K."/>
        </authorList>
    </citation>
    <scope>NUCLEOTIDE SEQUENCE [LARGE SCALE GENOMIC DNA]</scope>
    <source>
        <strain evidence="2 3">JAMM 1380</strain>
    </source>
</reference>
<gene>
    <name evidence="2" type="ORF">NEJAP_0749</name>
</gene>
<comment type="similarity">
    <text evidence="1">Belongs to the UPF0270 family.</text>
</comment>
<dbReference type="Pfam" id="PF06794">
    <property type="entry name" value="UPF0270"/>
    <property type="match status" value="1"/>
</dbReference>
<name>A0A7R6PI48_9GAMM</name>
<evidence type="ECO:0008006" key="4">
    <source>
        <dbReference type="Google" id="ProtNLM"/>
    </source>
</evidence>
<evidence type="ECO:0000313" key="2">
    <source>
        <dbReference type="EMBL" id="BBB28706.1"/>
    </source>
</evidence>
<protein>
    <recommendedName>
        <fullName evidence="4">YheU family protein</fullName>
    </recommendedName>
</protein>
<dbReference type="RefSeq" id="WP_201349376.1">
    <property type="nucleotide sequence ID" value="NZ_AP014546.1"/>
</dbReference>
<dbReference type="InterPro" id="IPR010648">
    <property type="entry name" value="UPF0270"/>
</dbReference>
<dbReference type="Gene3D" id="1.10.10.610">
    <property type="entry name" value="YehU-like"/>
    <property type="match status" value="1"/>
</dbReference>
<keyword evidence="3" id="KW-1185">Reference proteome</keyword>
<organism evidence="2 3">
    <name type="scientific">Neptunomonas japonica JAMM 1380</name>
    <dbReference type="NCBI Taxonomy" id="1441457"/>
    <lineage>
        <taxon>Bacteria</taxon>
        <taxon>Pseudomonadati</taxon>
        <taxon>Pseudomonadota</taxon>
        <taxon>Gammaproteobacteria</taxon>
        <taxon>Oceanospirillales</taxon>
        <taxon>Oceanospirillaceae</taxon>
        <taxon>Neptunomonas</taxon>
    </lineage>
</organism>
<dbReference type="AlphaFoldDB" id="A0A7R6PI48"/>
<dbReference type="SUPFAM" id="SSF118001">
    <property type="entry name" value="YehU-like"/>
    <property type="match status" value="1"/>
</dbReference>
<proteinExistence type="inferred from homology"/>
<evidence type="ECO:0000256" key="1">
    <source>
        <dbReference type="ARBA" id="ARBA00006450"/>
    </source>
</evidence>
<accession>A0A7R6PI48</accession>
<evidence type="ECO:0000313" key="3">
    <source>
        <dbReference type="Proteomes" id="UP000595332"/>
    </source>
</evidence>
<dbReference type="InterPro" id="IPR036685">
    <property type="entry name" value="YehU-like_sf"/>
</dbReference>
<sequence>MIVPIESISAEALEGLIEEFVTRDGTDYGYEETPLISRVEQVKKKLKNKEIVVLFNEATDEVNLVLSERLKG</sequence>
<dbReference type="KEGG" id="njp:NEJAP_0749"/>